<dbReference type="OrthoDB" id="9802910at2"/>
<evidence type="ECO:0008006" key="3">
    <source>
        <dbReference type="Google" id="ProtNLM"/>
    </source>
</evidence>
<evidence type="ECO:0000313" key="2">
    <source>
        <dbReference type="Proteomes" id="UP000326354"/>
    </source>
</evidence>
<keyword evidence="2" id="KW-1185">Reference proteome</keyword>
<proteinExistence type="predicted"/>
<protein>
    <recommendedName>
        <fullName evidence="3">DUF2203 domain-containing protein</fullName>
    </recommendedName>
</protein>
<dbReference type="AlphaFoldDB" id="A0A5S9IQ82"/>
<dbReference type="KEGG" id="uam:UABAM_03818"/>
<dbReference type="EMBL" id="AP019860">
    <property type="protein sequence ID" value="BBM85451.1"/>
    <property type="molecule type" value="Genomic_DNA"/>
</dbReference>
<gene>
    <name evidence="1" type="ORF">UABAM_03818</name>
</gene>
<organism evidence="1 2">
    <name type="scientific">Uabimicrobium amorphum</name>
    <dbReference type="NCBI Taxonomy" id="2596890"/>
    <lineage>
        <taxon>Bacteria</taxon>
        <taxon>Pseudomonadati</taxon>
        <taxon>Planctomycetota</taxon>
        <taxon>Candidatus Uabimicrobiia</taxon>
        <taxon>Candidatus Uabimicrobiales</taxon>
        <taxon>Candidatus Uabimicrobiaceae</taxon>
        <taxon>Candidatus Uabimicrobium</taxon>
    </lineage>
</organism>
<name>A0A5S9IQ82_UABAM</name>
<dbReference type="InterPro" id="IPR018699">
    <property type="entry name" value="DUF2203"/>
</dbReference>
<dbReference type="Pfam" id="PF09969">
    <property type="entry name" value="DUF2203"/>
    <property type="match status" value="1"/>
</dbReference>
<reference evidence="1 2" key="1">
    <citation type="submission" date="2019-08" db="EMBL/GenBank/DDBJ databases">
        <title>Complete genome sequence of Candidatus Uab amorphum.</title>
        <authorList>
            <person name="Shiratori T."/>
            <person name="Suzuki S."/>
            <person name="Kakizawa Y."/>
            <person name="Ishida K."/>
        </authorList>
    </citation>
    <scope>NUCLEOTIDE SEQUENCE [LARGE SCALE GENOMIC DNA]</scope>
    <source>
        <strain evidence="1 2">SRT547</strain>
    </source>
</reference>
<dbReference type="RefSeq" id="WP_151969553.1">
    <property type="nucleotide sequence ID" value="NZ_AP019860.1"/>
</dbReference>
<dbReference type="Proteomes" id="UP000326354">
    <property type="component" value="Chromosome"/>
</dbReference>
<accession>A0A5S9IQ82</accession>
<evidence type="ECO:0000313" key="1">
    <source>
        <dbReference type="EMBL" id="BBM85451.1"/>
    </source>
</evidence>
<sequence>MNIKTPKIFTLQEVKSALPYVKSVVSDLVSLHQQLSGMNDKKTDNYLHIRRQMELCRKELHSVGCHIKSEKGGLVAFYWKGKSGIAELYWQLGEEDIYYWKEIGKKNLNLLPNAIKKIEFSLHKLKTPSM</sequence>